<evidence type="ECO:0000256" key="8">
    <source>
        <dbReference type="PIRSR" id="PIRSR639901-2"/>
    </source>
</evidence>
<proteinExistence type="inferred from homology"/>
<dbReference type="KEGG" id="tee:Tel_02950"/>
<comment type="subcellular location">
    <subcellularLocation>
        <location evidence="9">Cell membrane</location>
    </subcellularLocation>
</comment>
<reference evidence="11" key="1">
    <citation type="submission" date="2015-10" db="EMBL/GenBank/DDBJ databases">
        <title>Description of Candidatus Tenderia electrophaga gen. nov, sp. nov., an Uncultivated Electroautotroph from a Biocathode Enrichment.</title>
        <authorList>
            <person name="Eddie B.J."/>
            <person name="Malanoski A.P."/>
            <person name="Wang Z."/>
            <person name="Hall R.J."/>
            <person name="Oh S.D."/>
            <person name="Heiner C."/>
            <person name="Lin B."/>
            <person name="Strycharz-Glaven S.M."/>
        </authorList>
    </citation>
    <scope>NUCLEOTIDE SEQUENCE [LARGE SCALE GENOMIC DNA]</scope>
    <source>
        <strain evidence="11">NRL1</strain>
    </source>
</reference>
<dbReference type="Proteomes" id="UP000055136">
    <property type="component" value="Chromosome"/>
</dbReference>
<comment type="catalytic activity">
    <reaction evidence="6 9">
        <text>lipid IVA (E. coli) + CMP-3-deoxy-beta-D-manno-octulosonate = alpha-Kdo-(2-&gt;6)-lipid IVA (E. coli) + CMP + H(+)</text>
        <dbReference type="Rhea" id="RHEA:28066"/>
        <dbReference type="ChEBI" id="CHEBI:15378"/>
        <dbReference type="ChEBI" id="CHEBI:58603"/>
        <dbReference type="ChEBI" id="CHEBI:60364"/>
        <dbReference type="ChEBI" id="CHEBI:60377"/>
        <dbReference type="ChEBI" id="CHEBI:85987"/>
        <dbReference type="EC" id="2.4.99.12"/>
    </reaction>
</comment>
<dbReference type="InterPro" id="IPR039901">
    <property type="entry name" value="Kdotransferase"/>
</dbReference>
<evidence type="ECO:0000259" key="10">
    <source>
        <dbReference type="Pfam" id="PF04413"/>
    </source>
</evidence>
<accession>A0A0S2TAK2</accession>
<comment type="similarity">
    <text evidence="9">Belongs to the glycosyltransferase group 1 family.</text>
</comment>
<dbReference type="FunFam" id="3.40.50.11720:FF:000001">
    <property type="entry name" value="3-deoxy-D-manno-octulosonic acid transferase"/>
    <property type="match status" value="1"/>
</dbReference>
<dbReference type="GO" id="GO:0009245">
    <property type="term" value="P:lipid A biosynthetic process"/>
    <property type="evidence" value="ECO:0007669"/>
    <property type="project" value="TreeGrafter"/>
</dbReference>
<evidence type="ECO:0000256" key="7">
    <source>
        <dbReference type="PIRSR" id="PIRSR639901-1"/>
    </source>
</evidence>
<feature type="site" description="Transition state stabilizer" evidence="8">
    <location>
        <position position="134"/>
    </location>
</feature>
<dbReference type="SUPFAM" id="SSF53756">
    <property type="entry name" value="UDP-Glycosyltransferase/glycogen phosphorylase"/>
    <property type="match status" value="1"/>
</dbReference>
<evidence type="ECO:0000256" key="6">
    <source>
        <dbReference type="ARBA" id="ARBA00049183"/>
    </source>
</evidence>
<evidence type="ECO:0000313" key="11">
    <source>
        <dbReference type="EMBL" id="ALP52187.1"/>
    </source>
</evidence>
<comment type="function">
    <text evidence="9">Involved in lipopolysaccharide (LPS) biosynthesis. Catalyzes the transfer of 3-deoxy-D-manno-octulosonate (Kdo) residue(s) from CMP-Kdo to lipid IV(A), the tetraacyldisaccharide-1,4'-bisphosphate precursor of lipid A.</text>
</comment>
<dbReference type="EC" id="2.4.99.12" evidence="2 9"/>
<comment type="pathway">
    <text evidence="1 9">Bacterial outer membrane biogenesis; LPS core biosynthesis.</text>
</comment>
<feature type="active site" description="Proton acceptor" evidence="7">
    <location>
        <position position="64"/>
    </location>
</feature>
<evidence type="ECO:0000256" key="9">
    <source>
        <dbReference type="RuleBase" id="RU365103"/>
    </source>
</evidence>
<dbReference type="InterPro" id="IPR038107">
    <property type="entry name" value="Glycos_transf_N_sf"/>
</dbReference>
<gene>
    <name evidence="11" type="ORF">Tel_02950</name>
</gene>
<dbReference type="PANTHER" id="PTHR42755">
    <property type="entry name" value="3-DEOXY-MANNO-OCTULOSONATE CYTIDYLYLTRANSFERASE"/>
    <property type="match status" value="1"/>
</dbReference>
<dbReference type="AlphaFoldDB" id="A0A0S2TAK2"/>
<keyword evidence="9" id="KW-1003">Cell membrane</keyword>
<dbReference type="UniPathway" id="UPA00958"/>
<organism evidence="11 12">
    <name type="scientific">Candidatus Tenderia electrophaga</name>
    <dbReference type="NCBI Taxonomy" id="1748243"/>
    <lineage>
        <taxon>Bacteria</taxon>
        <taxon>Pseudomonadati</taxon>
        <taxon>Pseudomonadota</taxon>
        <taxon>Gammaproteobacteria</taxon>
        <taxon>Candidatus Tenderiales</taxon>
        <taxon>Candidatus Tenderiaceae</taxon>
        <taxon>Candidatus Tenderia</taxon>
    </lineage>
</organism>
<evidence type="ECO:0000256" key="3">
    <source>
        <dbReference type="ARBA" id="ARBA00019077"/>
    </source>
</evidence>
<keyword evidence="9" id="KW-0448">Lipopolysaccharide biosynthesis</keyword>
<name>A0A0S2TAK2_9GAMM</name>
<protein>
    <recommendedName>
        <fullName evidence="3 9">3-deoxy-D-manno-octulosonic acid transferase</fullName>
        <shortName evidence="9">Kdo transferase</shortName>
        <ecNumber evidence="2 9">2.4.99.12</ecNumber>
    </recommendedName>
    <alternativeName>
        <fullName evidence="5 9">Lipid IV(A) 3-deoxy-D-manno-octulosonic acid transferase</fullName>
    </alternativeName>
</protein>
<dbReference type="EMBL" id="CP013099">
    <property type="protein sequence ID" value="ALP52187.1"/>
    <property type="molecule type" value="Genomic_DNA"/>
</dbReference>
<dbReference type="GO" id="GO:0009244">
    <property type="term" value="P:lipopolysaccharide core region biosynthetic process"/>
    <property type="evidence" value="ECO:0007669"/>
    <property type="project" value="UniProtKB-UniRule"/>
</dbReference>
<dbReference type="Gene3D" id="3.40.50.2000">
    <property type="entry name" value="Glycogen Phosphorylase B"/>
    <property type="match status" value="1"/>
</dbReference>
<dbReference type="STRING" id="1748243.Tel_02950"/>
<dbReference type="PANTHER" id="PTHR42755:SF1">
    <property type="entry name" value="3-DEOXY-D-MANNO-OCTULOSONIC ACID TRANSFERASE, MITOCHONDRIAL-RELATED"/>
    <property type="match status" value="1"/>
</dbReference>
<keyword evidence="9" id="KW-0472">Membrane</keyword>
<dbReference type="Pfam" id="PF04413">
    <property type="entry name" value="Glycos_transf_N"/>
    <property type="match status" value="1"/>
</dbReference>
<keyword evidence="4 9" id="KW-0808">Transferase</keyword>
<evidence type="ECO:0000313" key="12">
    <source>
        <dbReference type="Proteomes" id="UP000055136"/>
    </source>
</evidence>
<feature type="domain" description="3-deoxy-D-manno-octulosonic-acid transferase N-terminal" evidence="10">
    <location>
        <begin position="41"/>
        <end position="214"/>
    </location>
</feature>
<dbReference type="InterPro" id="IPR007507">
    <property type="entry name" value="Glycos_transf_N"/>
</dbReference>
<keyword evidence="12" id="KW-1185">Reference proteome</keyword>
<dbReference type="GO" id="GO:0005886">
    <property type="term" value="C:plasma membrane"/>
    <property type="evidence" value="ECO:0007669"/>
    <property type="project" value="UniProtKB-SubCell"/>
</dbReference>
<dbReference type="Gene3D" id="3.40.50.11720">
    <property type="entry name" value="3-Deoxy-D-manno-octulosonic-acid transferase, N-terminal domain"/>
    <property type="match status" value="1"/>
</dbReference>
<dbReference type="GO" id="GO:0043842">
    <property type="term" value="F:Kdo transferase activity"/>
    <property type="evidence" value="ECO:0007669"/>
    <property type="project" value="UniProtKB-EC"/>
</dbReference>
<evidence type="ECO:0000256" key="2">
    <source>
        <dbReference type="ARBA" id="ARBA00012621"/>
    </source>
</evidence>
<feature type="site" description="Transition state stabilizer" evidence="8">
    <location>
        <position position="212"/>
    </location>
</feature>
<sequence>MSTAVKPDWRYRVLFTLLAPVLAWHGIAQARRAEDPRMARQKLGKDLPERHDRPVWIHMASVGEVNAAYPLVMELRRRYPALPLIVSTFTPSGAATAQTKLGSDIEHVYLPLDFKRAVHRFFEHIKPRCALIMETEIWPRLFYQCRRNDIPLIIVNGRLSRRSMNKPRWMRAVYRQALQNVDRILARSETDAERFQTLGAAADKIQVIDNIKFAAPALQPPIAPIELPRPYILAASTHDDEELQLSRAWLASDLGQTYLLVIAPRHPKRKAAILQQLRPLTDALAIRSDKDTVTNATQIYLADTFGELQGFIAGAELVCMGGSLIPRGGQNLIEAARLGKVALFGPHMENFADERDLLLQHQAAVQVSDAEALIEKIETLLHQAGQLKAMGARAQQLVGTKADVAQRYAQALESYLVSPRGTAPHTPL</sequence>
<evidence type="ECO:0000256" key="4">
    <source>
        <dbReference type="ARBA" id="ARBA00022679"/>
    </source>
</evidence>
<evidence type="ECO:0000256" key="5">
    <source>
        <dbReference type="ARBA" id="ARBA00031445"/>
    </source>
</evidence>
<evidence type="ECO:0000256" key="1">
    <source>
        <dbReference type="ARBA" id="ARBA00004713"/>
    </source>
</evidence>